<sequence length="155" mass="17478">MKILQILLFFMQGFPETVGVCAFSLALARVQLRWGVILPTALVMTAIILVLRSIPITFGLHTVATILLWTLFIVRATRVPPSQSFMVVFAGIAAVALLELTMFKVLVRLLNIDINKFMSDVFLWKLAALPQAIMMIVFALLISKYRKPLEGMWRI</sequence>
<keyword evidence="1" id="KW-0812">Transmembrane</keyword>
<feature type="transmembrane region" description="Helical" evidence="1">
    <location>
        <begin position="122"/>
        <end position="142"/>
    </location>
</feature>
<dbReference type="EMBL" id="BFAV01000018">
    <property type="protein sequence ID" value="GBF32177.1"/>
    <property type="molecule type" value="Genomic_DNA"/>
</dbReference>
<protein>
    <submittedName>
        <fullName evidence="2">Uncharacterized protein</fullName>
    </submittedName>
</protein>
<feature type="transmembrane region" description="Helical" evidence="1">
    <location>
        <begin position="88"/>
        <end position="110"/>
    </location>
</feature>
<name>A0A2L2X7K7_9FIRM</name>
<dbReference type="Proteomes" id="UP000239549">
    <property type="component" value="Unassembled WGS sequence"/>
</dbReference>
<keyword evidence="1" id="KW-0472">Membrane</keyword>
<reference evidence="3" key="1">
    <citation type="submission" date="2018-02" db="EMBL/GenBank/DDBJ databases">
        <title>Genome sequence of Desulfocucumis palustris strain NAW-5.</title>
        <authorList>
            <person name="Watanabe M."/>
            <person name="Kojima H."/>
            <person name="Fukui M."/>
        </authorList>
    </citation>
    <scope>NUCLEOTIDE SEQUENCE [LARGE SCALE GENOMIC DNA]</scope>
    <source>
        <strain evidence="3">NAW-5</strain>
    </source>
</reference>
<comment type="caution">
    <text evidence="2">The sequence shown here is derived from an EMBL/GenBank/DDBJ whole genome shotgun (WGS) entry which is preliminary data.</text>
</comment>
<evidence type="ECO:0000313" key="2">
    <source>
        <dbReference type="EMBL" id="GBF32177.1"/>
    </source>
</evidence>
<evidence type="ECO:0000256" key="1">
    <source>
        <dbReference type="SAM" id="Phobius"/>
    </source>
</evidence>
<feature type="transmembrane region" description="Helical" evidence="1">
    <location>
        <begin position="58"/>
        <end position="76"/>
    </location>
</feature>
<feature type="transmembrane region" description="Helical" evidence="1">
    <location>
        <begin position="32"/>
        <end position="51"/>
    </location>
</feature>
<accession>A0A2L2X7K7</accession>
<gene>
    <name evidence="2" type="ORF">DCCM_0368</name>
</gene>
<organism evidence="2 3">
    <name type="scientific">Desulfocucumis palustris</name>
    <dbReference type="NCBI Taxonomy" id="1898651"/>
    <lineage>
        <taxon>Bacteria</taxon>
        <taxon>Bacillati</taxon>
        <taxon>Bacillota</taxon>
        <taxon>Clostridia</taxon>
        <taxon>Eubacteriales</taxon>
        <taxon>Desulfocucumaceae</taxon>
        <taxon>Desulfocucumis</taxon>
    </lineage>
</organism>
<proteinExistence type="predicted"/>
<keyword evidence="3" id="KW-1185">Reference proteome</keyword>
<dbReference type="AlphaFoldDB" id="A0A2L2X7K7"/>
<dbReference type="RefSeq" id="WP_231702598.1">
    <property type="nucleotide sequence ID" value="NZ_BFAV01000018.1"/>
</dbReference>
<keyword evidence="1" id="KW-1133">Transmembrane helix</keyword>
<evidence type="ECO:0000313" key="3">
    <source>
        <dbReference type="Proteomes" id="UP000239549"/>
    </source>
</evidence>